<comment type="caution">
    <text evidence="2">The sequence shown here is derived from an EMBL/GenBank/DDBJ whole genome shotgun (WGS) entry which is preliminary data.</text>
</comment>
<protein>
    <submittedName>
        <fullName evidence="2">Uncharacterized protein</fullName>
    </submittedName>
</protein>
<gene>
    <name evidence="2" type="ORF">NEMBOFW57_010860</name>
</gene>
<accession>A0AAD4ENT9</accession>
<sequence length="277" mass="29740">MAPATYEPTFYLLKHRLPASESTNLLGRIIRRYQDPTLDYTPESPSTTLPSFPTFLLPAQHADHARLTAQTTHSTSAHFKFLTSFSTTSSTTGTTTVTPPRITTRRLKREADYFAALKAVPEVRRKVLDMCPVSDKVYLVVGTMSVQAGTFSSTSLTQRGRGGGVEVPLALAAGAAALGVGVPLPGGLLGEVLPEVDVGVERAGEHFGAGDEDSDEEWSDGEEELGEEQEAVLAQGLYLEDESGDAFAGVEGCVVLSDDGKIFQVAETTKDWRNNFA</sequence>
<name>A0AAD4ENT9_9PEZI</name>
<organism evidence="2 3">
    <name type="scientific">Staphylotrichum longicolle</name>
    <dbReference type="NCBI Taxonomy" id="669026"/>
    <lineage>
        <taxon>Eukaryota</taxon>
        <taxon>Fungi</taxon>
        <taxon>Dikarya</taxon>
        <taxon>Ascomycota</taxon>
        <taxon>Pezizomycotina</taxon>
        <taxon>Sordariomycetes</taxon>
        <taxon>Sordariomycetidae</taxon>
        <taxon>Sordariales</taxon>
        <taxon>Chaetomiaceae</taxon>
        <taxon>Staphylotrichum</taxon>
    </lineage>
</organism>
<keyword evidence="3" id="KW-1185">Reference proteome</keyword>
<dbReference type="Proteomes" id="UP001197093">
    <property type="component" value="Unassembled WGS sequence"/>
</dbReference>
<evidence type="ECO:0000256" key="1">
    <source>
        <dbReference type="SAM" id="MobiDB-lite"/>
    </source>
</evidence>
<dbReference type="AlphaFoldDB" id="A0AAD4ENT9"/>
<evidence type="ECO:0000313" key="2">
    <source>
        <dbReference type="EMBL" id="KAG7284485.1"/>
    </source>
</evidence>
<reference evidence="2" key="1">
    <citation type="submission" date="2023-02" db="EMBL/GenBank/DDBJ databases">
        <authorList>
            <person name="Palmer J.M."/>
        </authorList>
    </citation>
    <scope>NUCLEOTIDE SEQUENCE</scope>
    <source>
        <strain evidence="2">FW57</strain>
    </source>
</reference>
<feature type="region of interest" description="Disordered" evidence="1">
    <location>
        <begin position="205"/>
        <end position="227"/>
    </location>
</feature>
<feature type="compositionally biased region" description="Acidic residues" evidence="1">
    <location>
        <begin position="210"/>
        <end position="227"/>
    </location>
</feature>
<proteinExistence type="predicted"/>
<evidence type="ECO:0000313" key="3">
    <source>
        <dbReference type="Proteomes" id="UP001197093"/>
    </source>
</evidence>
<dbReference type="EMBL" id="JAHCVI010000006">
    <property type="protein sequence ID" value="KAG7284485.1"/>
    <property type="molecule type" value="Genomic_DNA"/>
</dbReference>